<dbReference type="Gene3D" id="3.30.70.580">
    <property type="entry name" value="Pseudouridine synthase I, catalytic domain, N-terminal subdomain"/>
    <property type="match status" value="1"/>
</dbReference>
<proteinExistence type="inferred from homology"/>
<feature type="active site" description="Nucleophile" evidence="4">
    <location>
        <position position="54"/>
    </location>
</feature>
<accession>A0ABW3HD73</accession>
<dbReference type="PANTHER" id="PTHR11142:SF0">
    <property type="entry name" value="TRNA PSEUDOURIDINE SYNTHASE-LIKE 1"/>
    <property type="match status" value="1"/>
</dbReference>
<comment type="similarity">
    <text evidence="1 4 5">Belongs to the tRNA pseudouridine synthase TruA family.</text>
</comment>
<evidence type="ECO:0000313" key="7">
    <source>
        <dbReference type="EMBL" id="MFD0949391.1"/>
    </source>
</evidence>
<dbReference type="RefSeq" id="WP_379069064.1">
    <property type="nucleotide sequence ID" value="NZ_JBHTIT010000001.1"/>
</dbReference>
<dbReference type="Pfam" id="PF01416">
    <property type="entry name" value="PseudoU_synth_1"/>
    <property type="match status" value="2"/>
</dbReference>
<evidence type="ECO:0000256" key="2">
    <source>
        <dbReference type="ARBA" id="ARBA00022694"/>
    </source>
</evidence>
<feature type="domain" description="Pseudouridine synthase I TruA alpha/beta" evidence="6">
    <location>
        <begin position="10"/>
        <end position="105"/>
    </location>
</feature>
<comment type="function">
    <text evidence="4">Formation of pseudouridine at positions 38, 39 and 40 in the anticodon stem and loop of transfer RNAs.</text>
</comment>
<feature type="binding site" evidence="4">
    <location>
        <position position="112"/>
    </location>
    <ligand>
        <name>substrate</name>
    </ligand>
</feature>
<gene>
    <name evidence="4 7" type="primary">truA</name>
    <name evidence="7" type="ORF">ACFQ0F_03125</name>
</gene>
<dbReference type="InterPro" id="IPR020097">
    <property type="entry name" value="PsdUridine_synth_TruA_a/b_dom"/>
</dbReference>
<dbReference type="NCBIfam" id="TIGR00071">
    <property type="entry name" value="hisT_truA"/>
    <property type="match status" value="1"/>
</dbReference>
<evidence type="ECO:0000256" key="5">
    <source>
        <dbReference type="RuleBase" id="RU003792"/>
    </source>
</evidence>
<evidence type="ECO:0000256" key="1">
    <source>
        <dbReference type="ARBA" id="ARBA00009375"/>
    </source>
</evidence>
<dbReference type="GO" id="GO:0160147">
    <property type="term" value="F:tRNA pseudouridine(38-40) synthase activity"/>
    <property type="evidence" value="ECO:0007669"/>
    <property type="project" value="UniProtKB-EC"/>
</dbReference>
<dbReference type="InterPro" id="IPR001406">
    <property type="entry name" value="PsdUridine_synth_TruA"/>
</dbReference>
<dbReference type="PIRSF" id="PIRSF001430">
    <property type="entry name" value="tRNA_psdUrid_synth"/>
    <property type="match status" value="1"/>
</dbReference>
<dbReference type="CDD" id="cd02570">
    <property type="entry name" value="PseudoU_synth_EcTruA"/>
    <property type="match status" value="1"/>
</dbReference>
<dbReference type="SUPFAM" id="SSF55120">
    <property type="entry name" value="Pseudouridine synthase"/>
    <property type="match status" value="1"/>
</dbReference>
<evidence type="ECO:0000256" key="4">
    <source>
        <dbReference type="HAMAP-Rule" id="MF_00171"/>
    </source>
</evidence>
<keyword evidence="2 4" id="KW-0819">tRNA processing</keyword>
<dbReference type="HAMAP" id="MF_00171">
    <property type="entry name" value="TruA"/>
    <property type="match status" value="1"/>
</dbReference>
<dbReference type="EMBL" id="JBHTIT010000001">
    <property type="protein sequence ID" value="MFD0949391.1"/>
    <property type="molecule type" value="Genomic_DNA"/>
</dbReference>
<reference evidence="8" key="1">
    <citation type="journal article" date="2019" name="Int. J. Syst. Evol. Microbiol.">
        <title>The Global Catalogue of Microorganisms (GCM) 10K type strain sequencing project: providing services to taxonomists for standard genome sequencing and annotation.</title>
        <authorList>
            <consortium name="The Broad Institute Genomics Platform"/>
            <consortium name="The Broad Institute Genome Sequencing Center for Infectious Disease"/>
            <person name="Wu L."/>
            <person name="Ma J."/>
        </authorList>
    </citation>
    <scope>NUCLEOTIDE SEQUENCE [LARGE SCALE GENOMIC DNA]</scope>
    <source>
        <strain evidence="8">CCUG 63419</strain>
    </source>
</reference>
<comment type="catalytic activity">
    <reaction evidence="4 5">
        <text>uridine(38/39/40) in tRNA = pseudouridine(38/39/40) in tRNA</text>
        <dbReference type="Rhea" id="RHEA:22376"/>
        <dbReference type="Rhea" id="RHEA-COMP:10085"/>
        <dbReference type="Rhea" id="RHEA-COMP:10087"/>
        <dbReference type="ChEBI" id="CHEBI:65314"/>
        <dbReference type="ChEBI" id="CHEBI:65315"/>
        <dbReference type="EC" id="5.4.99.12"/>
    </reaction>
</comment>
<organism evidence="7 8">
    <name type="scientific">Paraperlucidibaca wandonensis</name>
    <dbReference type="NCBI Taxonomy" id="1268273"/>
    <lineage>
        <taxon>Bacteria</taxon>
        <taxon>Pseudomonadati</taxon>
        <taxon>Pseudomonadota</taxon>
        <taxon>Gammaproteobacteria</taxon>
        <taxon>Moraxellales</taxon>
        <taxon>Moraxellaceae</taxon>
        <taxon>Paraperlucidibaca</taxon>
    </lineage>
</organism>
<keyword evidence="8" id="KW-1185">Reference proteome</keyword>
<sequence length="266" mass="29649">MTQRYAIGIEFDGRFYRGWQTQQVGVASVQATLEAALSKVANHPVIVHGAGRTDAGVHASGMIAHFNSPSIRTERNWLMGVNTCLPESITLRWLTPIRDDFHARFQATARRYHYIIYNHPRRSSHLTGRATWHYHALNAERMHEAAQHLVGVHDFSAYRAVACQSNRPVRDVHFINIERRGPLIRLDIQADGFLHHMVRNIVGVLLAIGQGDAEPVWAAEVLASGDRSAGGITAAPDGLYFVDAHYPDALPRETLGPSWLSAWPIA</sequence>
<dbReference type="Gene3D" id="3.30.70.660">
    <property type="entry name" value="Pseudouridine synthase I, catalytic domain, C-terminal subdomain"/>
    <property type="match status" value="1"/>
</dbReference>
<dbReference type="InterPro" id="IPR020103">
    <property type="entry name" value="PsdUridine_synth_cat_dom_sf"/>
</dbReference>
<dbReference type="InterPro" id="IPR020095">
    <property type="entry name" value="PsdUridine_synth_TruA_C"/>
</dbReference>
<evidence type="ECO:0000313" key="8">
    <source>
        <dbReference type="Proteomes" id="UP001597044"/>
    </source>
</evidence>
<comment type="caution">
    <text evidence="7">The sequence shown here is derived from an EMBL/GenBank/DDBJ whole genome shotgun (WGS) entry which is preliminary data.</text>
</comment>
<comment type="caution">
    <text evidence="4">Lacks conserved residue(s) required for the propagation of feature annotation.</text>
</comment>
<feature type="domain" description="Pseudouridine synthase I TruA alpha/beta" evidence="6">
    <location>
        <begin position="145"/>
        <end position="247"/>
    </location>
</feature>
<keyword evidence="3 4" id="KW-0413">Isomerase</keyword>
<comment type="subunit">
    <text evidence="4">Homodimer.</text>
</comment>
<evidence type="ECO:0000259" key="6">
    <source>
        <dbReference type="Pfam" id="PF01416"/>
    </source>
</evidence>
<protein>
    <recommendedName>
        <fullName evidence="4">tRNA pseudouridine synthase A</fullName>
        <ecNumber evidence="4">5.4.99.12</ecNumber>
    </recommendedName>
    <alternativeName>
        <fullName evidence="4">tRNA pseudouridine(38-40) synthase</fullName>
    </alternativeName>
    <alternativeName>
        <fullName evidence="4">tRNA pseudouridylate synthase I</fullName>
    </alternativeName>
    <alternativeName>
        <fullName evidence="4">tRNA-uridine isomerase I</fullName>
    </alternativeName>
</protein>
<dbReference type="InterPro" id="IPR020094">
    <property type="entry name" value="TruA/RsuA/RluB/E/F_N"/>
</dbReference>
<dbReference type="EC" id="5.4.99.12" evidence="4"/>
<evidence type="ECO:0000256" key="3">
    <source>
        <dbReference type="ARBA" id="ARBA00023235"/>
    </source>
</evidence>
<dbReference type="Proteomes" id="UP001597044">
    <property type="component" value="Unassembled WGS sequence"/>
</dbReference>
<dbReference type="PANTHER" id="PTHR11142">
    <property type="entry name" value="PSEUDOURIDYLATE SYNTHASE"/>
    <property type="match status" value="1"/>
</dbReference>
<name>A0ABW3HD73_9GAMM</name>